<dbReference type="InterPro" id="IPR027417">
    <property type="entry name" value="P-loop_NTPase"/>
</dbReference>
<evidence type="ECO:0000313" key="8">
    <source>
        <dbReference type="EMBL" id="TXC63273.1"/>
    </source>
</evidence>
<dbReference type="Proteomes" id="UP000321249">
    <property type="component" value="Unassembled WGS sequence"/>
</dbReference>
<keyword evidence="5" id="KW-0239">DNA-directed DNA polymerase</keyword>
<dbReference type="GO" id="GO:0003677">
    <property type="term" value="F:DNA binding"/>
    <property type="evidence" value="ECO:0007669"/>
    <property type="project" value="InterPro"/>
</dbReference>
<dbReference type="OrthoDB" id="9804983at2"/>
<name>A0A5C6TSC5_9SPHN</name>
<evidence type="ECO:0000256" key="1">
    <source>
        <dbReference type="ARBA" id="ARBA00012417"/>
    </source>
</evidence>
<evidence type="ECO:0000256" key="3">
    <source>
        <dbReference type="ARBA" id="ARBA00022695"/>
    </source>
</evidence>
<comment type="catalytic activity">
    <reaction evidence="7">
        <text>DNA(n) + a 2'-deoxyribonucleoside 5'-triphosphate = DNA(n+1) + diphosphate</text>
        <dbReference type="Rhea" id="RHEA:22508"/>
        <dbReference type="Rhea" id="RHEA-COMP:17339"/>
        <dbReference type="Rhea" id="RHEA-COMP:17340"/>
        <dbReference type="ChEBI" id="CHEBI:33019"/>
        <dbReference type="ChEBI" id="CHEBI:61560"/>
        <dbReference type="ChEBI" id="CHEBI:173112"/>
        <dbReference type="EC" id="2.7.7.7"/>
    </reaction>
</comment>
<dbReference type="SUPFAM" id="SSF52540">
    <property type="entry name" value="P-loop containing nucleoside triphosphate hydrolases"/>
    <property type="match status" value="1"/>
</dbReference>
<evidence type="ECO:0000256" key="7">
    <source>
        <dbReference type="ARBA" id="ARBA00049244"/>
    </source>
</evidence>
<comment type="similarity">
    <text evidence="6">Belongs to the DNA polymerase HolA subunit family.</text>
</comment>
<dbReference type="InterPro" id="IPR005790">
    <property type="entry name" value="DNA_polIII_delta"/>
</dbReference>
<keyword evidence="9" id="KW-1185">Reference proteome</keyword>
<proteinExistence type="inferred from homology"/>
<organism evidence="8 9">
    <name type="scientific">Allosphingosinicella ginsenosidimutans</name>
    <dbReference type="NCBI Taxonomy" id="1176539"/>
    <lineage>
        <taxon>Bacteria</taxon>
        <taxon>Pseudomonadati</taxon>
        <taxon>Pseudomonadota</taxon>
        <taxon>Alphaproteobacteria</taxon>
        <taxon>Sphingomonadales</taxon>
        <taxon>Sphingomonadaceae</taxon>
        <taxon>Allosphingosinicella</taxon>
    </lineage>
</organism>
<dbReference type="EC" id="2.7.7.7" evidence="1"/>
<accession>A0A5C6TSC5</accession>
<dbReference type="SUPFAM" id="SSF48019">
    <property type="entry name" value="post-AAA+ oligomerization domain-like"/>
    <property type="match status" value="1"/>
</dbReference>
<evidence type="ECO:0000256" key="6">
    <source>
        <dbReference type="ARBA" id="ARBA00034754"/>
    </source>
</evidence>
<dbReference type="GO" id="GO:0003887">
    <property type="term" value="F:DNA-directed DNA polymerase activity"/>
    <property type="evidence" value="ECO:0007669"/>
    <property type="project" value="UniProtKB-KW"/>
</dbReference>
<dbReference type="Gene3D" id="1.20.272.10">
    <property type="match status" value="1"/>
</dbReference>
<dbReference type="Gene3D" id="3.40.50.300">
    <property type="entry name" value="P-loop containing nucleotide triphosphate hydrolases"/>
    <property type="match status" value="1"/>
</dbReference>
<sequence>MKANAADAQRAFAVPGDVRLFLFHGPDESGSRALVRKLAEAMGEAAERVDLTGAELRDDPARLADEAAAISMFGDRRWILIEQAGDEIAPAVEALLDAPVAGNPVAVVAGTMRAGSLLLKLALAAPGVLSVASFAPDGVAADKLVVERGRALGLDVSTGAARRIATDCGGNRAMIERELEKYALYLDAAPGAVRPLDHDSIDALGGSGGGEGALARLVDSVADGDGATMEAELARLRGVGIGGIPLLRAMLRRMSLLARLRAEVEAGKPPAAVIASAGKAVFWKDRGTIQRQIGRWRADVIAKSIGRLLDAEREVMIGAGPIAADAELLAICRQAARLRP</sequence>
<dbReference type="PANTHER" id="PTHR34388:SF1">
    <property type="entry name" value="DNA POLYMERASE III SUBUNIT DELTA"/>
    <property type="match status" value="1"/>
</dbReference>
<dbReference type="NCBIfam" id="TIGR01128">
    <property type="entry name" value="holA"/>
    <property type="match status" value="1"/>
</dbReference>
<comment type="caution">
    <text evidence="8">The sequence shown here is derived from an EMBL/GenBank/DDBJ whole genome shotgun (WGS) entry which is preliminary data.</text>
</comment>
<evidence type="ECO:0000256" key="2">
    <source>
        <dbReference type="ARBA" id="ARBA00022679"/>
    </source>
</evidence>
<dbReference type="InterPro" id="IPR008921">
    <property type="entry name" value="DNA_pol3_clamp-load_cplx_C"/>
</dbReference>
<keyword evidence="3" id="KW-0548">Nucleotidyltransferase</keyword>
<keyword evidence="2" id="KW-0808">Transferase</keyword>
<reference evidence="8 9" key="1">
    <citation type="journal article" date="2015" name="J. Microbiol.">
        <title>Sphingosinicella ginsenosidimutans sp. nov., with ginsenoside converting activity.</title>
        <authorList>
            <person name="Kim J.K."/>
            <person name="Kang M.S."/>
            <person name="Park S.C."/>
            <person name="Kim K.M."/>
            <person name="Choi K."/>
            <person name="Yoon M.H."/>
            <person name="Im W.T."/>
        </authorList>
    </citation>
    <scope>NUCLEOTIDE SEQUENCE [LARGE SCALE GENOMIC DNA]</scope>
    <source>
        <strain evidence="8 9">BS-11</strain>
    </source>
</reference>
<evidence type="ECO:0000256" key="4">
    <source>
        <dbReference type="ARBA" id="ARBA00022705"/>
    </source>
</evidence>
<dbReference type="EMBL" id="VOQQ01000001">
    <property type="protein sequence ID" value="TXC63273.1"/>
    <property type="molecule type" value="Genomic_DNA"/>
</dbReference>
<dbReference type="RefSeq" id="WP_147042684.1">
    <property type="nucleotide sequence ID" value="NZ_BAABIR010000006.1"/>
</dbReference>
<dbReference type="GO" id="GO:0009360">
    <property type="term" value="C:DNA polymerase III complex"/>
    <property type="evidence" value="ECO:0007669"/>
    <property type="project" value="TreeGrafter"/>
</dbReference>
<evidence type="ECO:0000256" key="5">
    <source>
        <dbReference type="ARBA" id="ARBA00022932"/>
    </source>
</evidence>
<dbReference type="AlphaFoldDB" id="A0A5C6TSC5"/>
<evidence type="ECO:0000313" key="9">
    <source>
        <dbReference type="Proteomes" id="UP000321249"/>
    </source>
</evidence>
<keyword evidence="4" id="KW-0235">DNA replication</keyword>
<gene>
    <name evidence="8" type="ORF">FRZ32_06110</name>
</gene>
<dbReference type="PANTHER" id="PTHR34388">
    <property type="entry name" value="DNA POLYMERASE III SUBUNIT DELTA"/>
    <property type="match status" value="1"/>
</dbReference>
<dbReference type="GO" id="GO:0006261">
    <property type="term" value="P:DNA-templated DNA replication"/>
    <property type="evidence" value="ECO:0007669"/>
    <property type="project" value="TreeGrafter"/>
</dbReference>
<protein>
    <recommendedName>
        <fullName evidence="1">DNA-directed DNA polymerase</fullName>
        <ecNumber evidence="1">2.7.7.7</ecNumber>
    </recommendedName>
</protein>